<accession>A0ABP8QNZ6</accession>
<name>A0ABP8QNZ6_9ACTN</name>
<protein>
    <recommendedName>
        <fullName evidence="3">Dephospho-CoA kinase</fullName>
    </recommendedName>
</protein>
<evidence type="ECO:0000313" key="1">
    <source>
        <dbReference type="EMBL" id="GAA4505876.1"/>
    </source>
</evidence>
<sequence length="225" mass="24639">MDSMTDRGGGTGGPLTHVRWIAGGTGAGKSTVAAALAERYGVRVYDGDRAEHRWLARCTPDRHPHLHAARDRPPGALWAERSPQEVFAGMASLQGETVGFLAEDLAAAPSDRITVVDYFGILPGHLLPLLHRPDHAVFLVPTAGFRARKLRERYADPARARANWGDQDPEAMLAKRLARDALWDDEVRRQARAHGLDVITVDGHTPAADITRRLAGRFGLEPARR</sequence>
<dbReference type="InterPro" id="IPR027417">
    <property type="entry name" value="P-loop_NTPase"/>
</dbReference>
<evidence type="ECO:0008006" key="3">
    <source>
        <dbReference type="Google" id="ProtNLM"/>
    </source>
</evidence>
<reference evidence="2" key="1">
    <citation type="journal article" date="2019" name="Int. J. Syst. Evol. Microbiol.">
        <title>The Global Catalogue of Microorganisms (GCM) 10K type strain sequencing project: providing services to taxonomists for standard genome sequencing and annotation.</title>
        <authorList>
            <consortium name="The Broad Institute Genomics Platform"/>
            <consortium name="The Broad Institute Genome Sequencing Center for Infectious Disease"/>
            <person name="Wu L."/>
            <person name="Ma J."/>
        </authorList>
    </citation>
    <scope>NUCLEOTIDE SEQUENCE [LARGE SCALE GENOMIC DNA]</scope>
    <source>
        <strain evidence="2">JCM 17933</strain>
    </source>
</reference>
<dbReference type="EMBL" id="BAABHF010000038">
    <property type="protein sequence ID" value="GAA4505876.1"/>
    <property type="molecule type" value="Genomic_DNA"/>
</dbReference>
<keyword evidence="2" id="KW-1185">Reference proteome</keyword>
<comment type="caution">
    <text evidence="1">The sequence shown here is derived from an EMBL/GenBank/DDBJ whole genome shotgun (WGS) entry which is preliminary data.</text>
</comment>
<dbReference type="Gene3D" id="3.40.50.300">
    <property type="entry name" value="P-loop containing nucleotide triphosphate hydrolases"/>
    <property type="match status" value="1"/>
</dbReference>
<proteinExistence type="predicted"/>
<dbReference type="Proteomes" id="UP001500503">
    <property type="component" value="Unassembled WGS sequence"/>
</dbReference>
<organism evidence="1 2">
    <name type="scientific">Actinoallomurus oryzae</name>
    <dbReference type="NCBI Taxonomy" id="502180"/>
    <lineage>
        <taxon>Bacteria</taxon>
        <taxon>Bacillati</taxon>
        <taxon>Actinomycetota</taxon>
        <taxon>Actinomycetes</taxon>
        <taxon>Streptosporangiales</taxon>
        <taxon>Thermomonosporaceae</taxon>
        <taxon>Actinoallomurus</taxon>
    </lineage>
</organism>
<gene>
    <name evidence="1" type="ORF">GCM10023191_062220</name>
</gene>
<dbReference type="SUPFAM" id="SSF52540">
    <property type="entry name" value="P-loop containing nucleoside triphosphate hydrolases"/>
    <property type="match status" value="1"/>
</dbReference>
<evidence type="ECO:0000313" key="2">
    <source>
        <dbReference type="Proteomes" id="UP001500503"/>
    </source>
</evidence>